<dbReference type="GO" id="GO:0033389">
    <property type="term" value="P:putrescine biosynthetic process from arginine, via agmatine"/>
    <property type="evidence" value="ECO:0007669"/>
    <property type="project" value="TreeGrafter"/>
</dbReference>
<dbReference type="InterPro" id="IPR006035">
    <property type="entry name" value="Ureohydrolase"/>
</dbReference>
<dbReference type="OrthoDB" id="9788689at2"/>
<evidence type="ECO:0000256" key="2">
    <source>
        <dbReference type="ARBA" id="ARBA00022801"/>
    </source>
</evidence>
<dbReference type="Pfam" id="PF00491">
    <property type="entry name" value="Arginase"/>
    <property type="match status" value="1"/>
</dbReference>
<feature type="binding site" evidence="3">
    <location>
        <position position="235"/>
    </location>
    <ligand>
        <name>Mn(2+)</name>
        <dbReference type="ChEBI" id="CHEBI:29035"/>
        <label>1</label>
    </ligand>
</feature>
<dbReference type="InterPro" id="IPR023696">
    <property type="entry name" value="Ureohydrolase_dom_sf"/>
</dbReference>
<evidence type="ECO:0000313" key="5">
    <source>
        <dbReference type="EMBL" id="SMG23798.1"/>
    </source>
</evidence>
<dbReference type="PANTHER" id="PTHR11358:SF26">
    <property type="entry name" value="GUANIDINO ACID HYDROLASE, MITOCHONDRIAL"/>
    <property type="match status" value="1"/>
</dbReference>
<evidence type="ECO:0000313" key="6">
    <source>
        <dbReference type="Proteomes" id="UP000193355"/>
    </source>
</evidence>
<feature type="binding site" evidence="3">
    <location>
        <position position="125"/>
    </location>
    <ligand>
        <name>Mn(2+)</name>
        <dbReference type="ChEBI" id="CHEBI:29035"/>
        <label>1</label>
    </ligand>
</feature>
<dbReference type="GO" id="GO:0046872">
    <property type="term" value="F:metal ion binding"/>
    <property type="evidence" value="ECO:0007669"/>
    <property type="project" value="UniProtKB-KW"/>
</dbReference>
<dbReference type="Gene3D" id="3.40.800.10">
    <property type="entry name" value="Ureohydrolase domain"/>
    <property type="match status" value="1"/>
</dbReference>
<dbReference type="GO" id="GO:0008783">
    <property type="term" value="F:agmatinase activity"/>
    <property type="evidence" value="ECO:0007669"/>
    <property type="project" value="TreeGrafter"/>
</dbReference>
<dbReference type="RefSeq" id="WP_085544290.1">
    <property type="nucleotide sequence ID" value="NZ_FXBB01000009.1"/>
</dbReference>
<dbReference type="EMBL" id="FXBB01000009">
    <property type="protein sequence ID" value="SMG23798.1"/>
    <property type="molecule type" value="Genomic_DNA"/>
</dbReference>
<name>A0A1X7J8H8_9BACT</name>
<dbReference type="PROSITE" id="PS51409">
    <property type="entry name" value="ARGINASE_2"/>
    <property type="match status" value="1"/>
</dbReference>
<feature type="binding site" evidence="3">
    <location>
        <position position="148"/>
    </location>
    <ligand>
        <name>Mn(2+)</name>
        <dbReference type="ChEBI" id="CHEBI:29035"/>
        <label>1</label>
    </ligand>
</feature>
<evidence type="ECO:0000256" key="3">
    <source>
        <dbReference type="PIRSR" id="PIRSR036979-1"/>
    </source>
</evidence>
<comment type="similarity">
    <text evidence="4">Belongs to the arginase family.</text>
</comment>
<keyword evidence="1 3" id="KW-0479">Metal-binding</keyword>
<keyword evidence="6" id="KW-1185">Reference proteome</keyword>
<dbReference type="Proteomes" id="UP000193355">
    <property type="component" value="Unassembled WGS sequence"/>
</dbReference>
<dbReference type="CDD" id="cd11589">
    <property type="entry name" value="Agmatinase_like_1"/>
    <property type="match status" value="1"/>
</dbReference>
<dbReference type="PANTHER" id="PTHR11358">
    <property type="entry name" value="ARGINASE/AGMATINASE"/>
    <property type="match status" value="1"/>
</dbReference>
<dbReference type="AlphaFoldDB" id="A0A1X7J8H8"/>
<feature type="binding site" evidence="3">
    <location>
        <position position="150"/>
    </location>
    <ligand>
        <name>Mn(2+)</name>
        <dbReference type="ChEBI" id="CHEBI:29035"/>
        <label>1</label>
    </ligand>
</feature>
<feature type="binding site" evidence="3">
    <location>
        <position position="237"/>
    </location>
    <ligand>
        <name>Mn(2+)</name>
        <dbReference type="ChEBI" id="CHEBI:29035"/>
        <label>1</label>
    </ligand>
</feature>
<feature type="binding site" evidence="3">
    <location>
        <position position="152"/>
    </location>
    <ligand>
        <name>Mn(2+)</name>
        <dbReference type="ChEBI" id="CHEBI:29035"/>
        <label>1</label>
    </ligand>
</feature>
<keyword evidence="2" id="KW-0378">Hydrolase</keyword>
<protein>
    <submittedName>
        <fullName evidence="5">Agmatinase</fullName>
    </submittedName>
</protein>
<evidence type="ECO:0000256" key="1">
    <source>
        <dbReference type="ARBA" id="ARBA00022723"/>
    </source>
</evidence>
<accession>A0A1X7J8H8</accession>
<organism evidence="5 6">
    <name type="scientific">Dethiosulfovibrio salsuginis</name>
    <dbReference type="NCBI Taxonomy" id="561720"/>
    <lineage>
        <taxon>Bacteria</taxon>
        <taxon>Thermotogati</taxon>
        <taxon>Synergistota</taxon>
        <taxon>Synergistia</taxon>
        <taxon>Synergistales</taxon>
        <taxon>Dethiosulfovibrionaceae</taxon>
        <taxon>Dethiosulfovibrio</taxon>
    </lineage>
</organism>
<keyword evidence="3" id="KW-0464">Manganese</keyword>
<comment type="cofactor">
    <cofactor evidence="3">
        <name>Mn(2+)</name>
        <dbReference type="ChEBI" id="CHEBI:29035"/>
    </cofactor>
    <text evidence="3">Binds 2 manganese ions per subunit.</text>
</comment>
<sequence>MEKVNMPITGICSFGKYPICGDVDGLEADMAVLGVPYDLGVGFLSGTRLGPRRIREASTQYARGAKGFYDPELDEVFLGDPWRIVDCGDADVVQGDMESSLANVEDSVRRILRRRATPVVLGGDHSISIPVGRALSEIGGTVGVIQLDAHLDWSMAPGGQRFGNGSPMRRMSEMDHIGPMTQIGLRGVGSSRKEDFDDARDYGSRLVTASEVRRIAPEAVVEAIPEADGYYVTVDIDVFDISLVTGTGSPMPAGLYYQEVAAILRGIARRFDVVCLDLVEVAPQYDPSGATCRIAAMTLLEFMGHILKRRSLQS</sequence>
<proteinExistence type="inferred from homology"/>
<gene>
    <name evidence="5" type="ORF">SAMN06275492_10971</name>
</gene>
<dbReference type="PIRSF" id="PIRSF036979">
    <property type="entry name" value="Arginase"/>
    <property type="match status" value="1"/>
</dbReference>
<reference evidence="6" key="1">
    <citation type="submission" date="2017-04" db="EMBL/GenBank/DDBJ databases">
        <authorList>
            <person name="Varghese N."/>
            <person name="Submissions S."/>
        </authorList>
    </citation>
    <scope>NUCLEOTIDE SEQUENCE [LARGE SCALE GENOMIC DNA]</scope>
    <source>
        <strain evidence="6">USBA 82</strain>
    </source>
</reference>
<dbReference type="STRING" id="561720.SAMN06275492_10971"/>
<evidence type="ECO:0000256" key="4">
    <source>
        <dbReference type="PROSITE-ProRule" id="PRU00742"/>
    </source>
</evidence>
<dbReference type="SUPFAM" id="SSF52768">
    <property type="entry name" value="Arginase/deacetylase"/>
    <property type="match status" value="1"/>
</dbReference>